<keyword evidence="1" id="KW-1133">Transmembrane helix</keyword>
<reference evidence="2 3" key="1">
    <citation type="submission" date="2018-08" db="EMBL/GenBank/DDBJ databases">
        <title>A genome reference for cultivated species of the human gut microbiota.</title>
        <authorList>
            <person name="Zou Y."/>
            <person name="Xue W."/>
            <person name="Luo G."/>
        </authorList>
    </citation>
    <scope>NUCLEOTIDE SEQUENCE [LARGE SCALE GENOMIC DNA]</scope>
    <source>
        <strain evidence="2 3">AM34-25</strain>
    </source>
</reference>
<evidence type="ECO:0000313" key="3">
    <source>
        <dbReference type="Proteomes" id="UP000284514"/>
    </source>
</evidence>
<accession>A0A414BJ12</accession>
<comment type="caution">
    <text evidence="2">The sequence shown here is derived from an EMBL/GenBank/DDBJ whole genome shotgun (WGS) entry which is preliminary data.</text>
</comment>
<feature type="transmembrane region" description="Helical" evidence="1">
    <location>
        <begin position="56"/>
        <end position="86"/>
    </location>
</feature>
<evidence type="ECO:0000313" key="2">
    <source>
        <dbReference type="EMBL" id="RHC74837.1"/>
    </source>
</evidence>
<proteinExistence type="predicted"/>
<keyword evidence="1" id="KW-0812">Transmembrane</keyword>
<name>A0A414BJ12_BACUN</name>
<feature type="transmembrane region" description="Helical" evidence="1">
    <location>
        <begin position="214"/>
        <end position="233"/>
    </location>
</feature>
<gene>
    <name evidence="2" type="ORF">DW831_06695</name>
</gene>
<dbReference type="EMBL" id="QSIF01000007">
    <property type="protein sequence ID" value="RHC74837.1"/>
    <property type="molecule type" value="Genomic_DNA"/>
</dbReference>
<evidence type="ECO:0008006" key="4">
    <source>
        <dbReference type="Google" id="ProtNLM"/>
    </source>
</evidence>
<feature type="transmembrane region" description="Helical" evidence="1">
    <location>
        <begin position="186"/>
        <end position="207"/>
    </location>
</feature>
<evidence type="ECO:0000256" key="1">
    <source>
        <dbReference type="SAM" id="Phobius"/>
    </source>
</evidence>
<sequence length="263" mass="30054">MRSQSTDLNFDYTFFTVIMARYGLINYHIIQGVCVLIPILTYAFKNIKGKVRFLPLLLILLIFAIQIEGTVTTSLVLGLVMFFFCLFSKRINFKWIIAALLIVAFLFQTGLISDMLGYSSNMLADNQDLQQRVLELKDVIDGNEAEGDLGSRVDKYNLTIDAIFDNPIFGNSKSNIGGHAYFLDMLVYYGIWGMLLFVSFIITFYFYCKNSMSISIRPYYTLGFLSFVIFGSFKNMAGIDYWMLTFCILPLLCEVLDSRLNNA</sequence>
<keyword evidence="1" id="KW-0472">Membrane</keyword>
<protein>
    <recommendedName>
        <fullName evidence="4">O-antigen ligase domain-containing protein</fullName>
    </recommendedName>
</protein>
<feature type="transmembrane region" description="Helical" evidence="1">
    <location>
        <begin position="93"/>
        <end position="113"/>
    </location>
</feature>
<dbReference type="AlphaFoldDB" id="A0A414BJ12"/>
<organism evidence="2 3">
    <name type="scientific">Bacteroides uniformis</name>
    <dbReference type="NCBI Taxonomy" id="820"/>
    <lineage>
        <taxon>Bacteria</taxon>
        <taxon>Pseudomonadati</taxon>
        <taxon>Bacteroidota</taxon>
        <taxon>Bacteroidia</taxon>
        <taxon>Bacteroidales</taxon>
        <taxon>Bacteroidaceae</taxon>
        <taxon>Bacteroides</taxon>
    </lineage>
</organism>
<dbReference type="Proteomes" id="UP000284514">
    <property type="component" value="Unassembled WGS sequence"/>
</dbReference>
<feature type="transmembrane region" description="Helical" evidence="1">
    <location>
        <begin position="24"/>
        <end position="44"/>
    </location>
</feature>